<evidence type="ECO:0000256" key="7">
    <source>
        <dbReference type="PIRSR" id="PIRSR006487-1"/>
    </source>
</evidence>
<dbReference type="PIRSF" id="PIRSF006487">
    <property type="entry name" value="GcvT"/>
    <property type="match status" value="1"/>
</dbReference>
<dbReference type="SUPFAM" id="SSF103025">
    <property type="entry name" value="Folate-binding domain"/>
    <property type="match status" value="1"/>
</dbReference>
<dbReference type="InterPro" id="IPR027266">
    <property type="entry name" value="TrmE/GcvT-like"/>
</dbReference>
<dbReference type="Pfam" id="PF08669">
    <property type="entry name" value="GCV_T_C"/>
    <property type="match status" value="1"/>
</dbReference>
<dbReference type="Gene3D" id="3.30.1360.120">
    <property type="entry name" value="Probable tRNA modification gtpase trme, domain 1"/>
    <property type="match status" value="1"/>
</dbReference>
<reference evidence="11 12" key="1">
    <citation type="journal article" date="2019" name="BMC Genomics">
        <title>Chromosome level assembly and comparative genome analysis confirm lager-brewing yeasts originated from a single hybridization.</title>
        <authorList>
            <person name="Salazar A.N."/>
            <person name="Gorter de Vries A.R."/>
            <person name="van den Broek M."/>
            <person name="Brouwers N."/>
            <person name="de la Torre Cortes P."/>
            <person name="Kuijpers N.G.A."/>
            <person name="Daran J.G."/>
            <person name="Abeel T."/>
        </authorList>
    </citation>
    <scope>NUCLEOTIDE SEQUENCE [LARGE SCALE GENOMIC DNA]</scope>
    <source>
        <strain evidence="11 12">CBS 1483</strain>
    </source>
</reference>
<accession>A0A6C1DNY9</accession>
<dbReference type="Gene3D" id="3.30.70.1400">
    <property type="entry name" value="Aminomethyltransferase beta-barrel domains"/>
    <property type="match status" value="1"/>
</dbReference>
<comment type="similarity">
    <text evidence="1 8">Belongs to the GcvT family.</text>
</comment>
<keyword evidence="8" id="KW-0809">Transit peptide</keyword>
<evidence type="ECO:0000259" key="9">
    <source>
        <dbReference type="Pfam" id="PF01571"/>
    </source>
</evidence>
<dbReference type="SUPFAM" id="SSF101790">
    <property type="entry name" value="Aminomethyltransferase beta-barrel domain"/>
    <property type="match status" value="1"/>
</dbReference>
<dbReference type="PANTHER" id="PTHR43757:SF2">
    <property type="entry name" value="AMINOMETHYLTRANSFERASE, MITOCHONDRIAL"/>
    <property type="match status" value="1"/>
</dbReference>
<keyword evidence="3 8" id="KW-0032">Aminotransferase</keyword>
<keyword evidence="11" id="KW-0489">Methyltransferase</keyword>
<comment type="catalytic activity">
    <reaction evidence="6 8">
        <text>N(6)-[(R)-S(8)-aminomethyldihydrolipoyl]-L-lysyl-[protein] + (6S)-5,6,7,8-tetrahydrofolate = N(6)-[(R)-dihydrolipoyl]-L-lysyl-[protein] + (6R)-5,10-methylene-5,6,7,8-tetrahydrofolate + NH4(+)</text>
        <dbReference type="Rhea" id="RHEA:16945"/>
        <dbReference type="Rhea" id="RHEA-COMP:10475"/>
        <dbReference type="Rhea" id="RHEA-COMP:10492"/>
        <dbReference type="ChEBI" id="CHEBI:15636"/>
        <dbReference type="ChEBI" id="CHEBI:28938"/>
        <dbReference type="ChEBI" id="CHEBI:57453"/>
        <dbReference type="ChEBI" id="CHEBI:83100"/>
        <dbReference type="ChEBI" id="CHEBI:83143"/>
        <dbReference type="EC" id="2.1.2.10"/>
    </reaction>
</comment>
<dbReference type="InterPro" id="IPR028896">
    <property type="entry name" value="GcvT/YgfZ/DmdA"/>
</dbReference>
<dbReference type="Gene3D" id="2.40.30.110">
    <property type="entry name" value="Aminomethyltransferase beta-barrel domains"/>
    <property type="match status" value="1"/>
</dbReference>
<name>A0A6C1DNY9_SACPS</name>
<proteinExistence type="inferred from homology"/>
<keyword evidence="8" id="KW-0496">Mitochondrion</keyword>
<feature type="domain" description="GCVT N-terminal" evidence="9">
    <location>
        <begin position="21"/>
        <end position="283"/>
    </location>
</feature>
<evidence type="ECO:0000256" key="1">
    <source>
        <dbReference type="ARBA" id="ARBA00008609"/>
    </source>
</evidence>
<evidence type="ECO:0000259" key="10">
    <source>
        <dbReference type="Pfam" id="PF08669"/>
    </source>
</evidence>
<dbReference type="OrthoDB" id="10263536at2759"/>
<evidence type="ECO:0000313" key="12">
    <source>
        <dbReference type="Proteomes" id="UP000501346"/>
    </source>
</evidence>
<dbReference type="GO" id="GO:0008483">
    <property type="term" value="F:transaminase activity"/>
    <property type="evidence" value="ECO:0007669"/>
    <property type="project" value="UniProtKB-KW"/>
</dbReference>
<dbReference type="GO" id="GO:0005739">
    <property type="term" value="C:mitochondrion"/>
    <property type="evidence" value="ECO:0007669"/>
    <property type="project" value="UniProtKB-SubCell"/>
</dbReference>
<evidence type="ECO:0000256" key="3">
    <source>
        <dbReference type="ARBA" id="ARBA00022576"/>
    </source>
</evidence>
<dbReference type="AlphaFoldDB" id="A0A6C1DNY9"/>
<dbReference type="InterPro" id="IPR013977">
    <property type="entry name" value="GcvT_C"/>
</dbReference>
<dbReference type="Pfam" id="PF01571">
    <property type="entry name" value="GCV_T"/>
    <property type="match status" value="1"/>
</dbReference>
<dbReference type="GO" id="GO:0008168">
    <property type="term" value="F:methyltransferase activity"/>
    <property type="evidence" value="ECO:0007669"/>
    <property type="project" value="UniProtKB-KW"/>
</dbReference>
<gene>
    <name evidence="11" type="primary">GCV1_1</name>
    <name evidence="11" type="ORF">GRS66_000761</name>
</gene>
<organism evidence="11 12">
    <name type="scientific">Saccharomyces pastorianus</name>
    <name type="common">Lager yeast</name>
    <name type="synonym">Saccharomyces cerevisiae x Saccharomyces eubayanus</name>
    <dbReference type="NCBI Taxonomy" id="27292"/>
    <lineage>
        <taxon>Eukaryota</taxon>
        <taxon>Fungi</taxon>
        <taxon>Dikarya</taxon>
        <taxon>Ascomycota</taxon>
        <taxon>Saccharomycotina</taxon>
        <taxon>Saccharomycetes</taxon>
        <taxon>Saccharomycetales</taxon>
        <taxon>Saccharomycetaceae</taxon>
        <taxon>Saccharomyces</taxon>
    </lineage>
</organism>
<dbReference type="InterPro" id="IPR006223">
    <property type="entry name" value="GcvT"/>
</dbReference>
<keyword evidence="4 8" id="KW-0808">Transferase</keyword>
<dbReference type="GO" id="GO:0005960">
    <property type="term" value="C:glycine cleavage complex"/>
    <property type="evidence" value="ECO:0007669"/>
    <property type="project" value="InterPro"/>
</dbReference>
<evidence type="ECO:0000256" key="8">
    <source>
        <dbReference type="RuleBase" id="RU003981"/>
    </source>
</evidence>
<comment type="subcellular location">
    <subcellularLocation>
        <location evidence="8">Mitochondrion</location>
    </subcellularLocation>
</comment>
<dbReference type="Proteomes" id="UP000501346">
    <property type="component" value="Chromosome ScIV"/>
</dbReference>
<comment type="function">
    <text evidence="8">The glycine cleavage system catalyzes the degradation of glycine.</text>
</comment>
<dbReference type="NCBIfam" id="NF001567">
    <property type="entry name" value="PRK00389.1"/>
    <property type="match status" value="1"/>
</dbReference>
<dbReference type="InterPro" id="IPR029043">
    <property type="entry name" value="GcvT/YgfZ_C"/>
</dbReference>
<feature type="binding site" evidence="7">
    <location>
        <position position="221"/>
    </location>
    <ligand>
        <name>substrate</name>
    </ligand>
</feature>
<evidence type="ECO:0000256" key="5">
    <source>
        <dbReference type="ARBA" id="ARBA00031395"/>
    </source>
</evidence>
<dbReference type="EC" id="2.1.2.10" evidence="2 8"/>
<dbReference type="PANTHER" id="PTHR43757">
    <property type="entry name" value="AMINOMETHYLTRANSFERASE"/>
    <property type="match status" value="1"/>
</dbReference>
<evidence type="ECO:0000313" key="11">
    <source>
        <dbReference type="EMBL" id="QID78551.1"/>
    </source>
</evidence>
<keyword evidence="12" id="KW-1185">Reference proteome</keyword>
<dbReference type="Gene3D" id="4.10.1250.10">
    <property type="entry name" value="Aminomethyltransferase fragment"/>
    <property type="match status" value="1"/>
</dbReference>
<comment type="subunit">
    <text evidence="8">The glycine cleavage system is composed of four proteins: P, T, L and H.</text>
</comment>
<evidence type="ECO:0000256" key="2">
    <source>
        <dbReference type="ARBA" id="ARBA00012616"/>
    </source>
</evidence>
<evidence type="ECO:0000256" key="4">
    <source>
        <dbReference type="ARBA" id="ARBA00022679"/>
    </source>
</evidence>
<feature type="domain" description="Aminomethyltransferase C-terminal" evidence="10">
    <location>
        <begin position="313"/>
        <end position="388"/>
    </location>
</feature>
<sequence length="408" mass="45186">MSIIKKIVFKRFNSTLKKTALHDLHVSLGGTMVPYAGYSMPVLYKGQTHIESHNWTRTNAGLFDVSHMLQSKLSGPHSVKFLQRVTPTDFNALPVGSGTLSVLLNPQGGVVDDTIITKENDDNEFYIVTNAGCAERDTEFFHDELQNGSTLDCQWKIIEGRSLLALQGPKAKDVLEPLLSKTAPGKDLKELFFGQRHEFALKDGSLVQIARGGYTGEDGFEISIANEKAVEFAEQLLANPVMKPIGLAARDSLRLEAGMCLYGHELDESITPVEAALNWVISKSRRDLVDQKYWFNGYAKIMDQLNNKTYSKVRVGFKYLKKGPAARNGVKIFLPDAETEVGLVTSGSASPTLNNINIGQAYVQKGYHKKGTKLLVQVRNKFYPIELAKCLLCPHITTSSELSEIIFS</sequence>
<dbReference type="FunFam" id="3.30.70.1400:FF:000001">
    <property type="entry name" value="Aminomethyltransferase"/>
    <property type="match status" value="1"/>
</dbReference>
<protein>
    <recommendedName>
        <fullName evidence="2 8">Aminomethyltransferase</fullName>
        <ecNumber evidence="2 8">2.1.2.10</ecNumber>
    </recommendedName>
    <alternativeName>
        <fullName evidence="5 8">Glycine cleavage system T protein</fullName>
    </alternativeName>
</protein>
<dbReference type="GO" id="GO:0032259">
    <property type="term" value="P:methylation"/>
    <property type="evidence" value="ECO:0007669"/>
    <property type="project" value="UniProtKB-KW"/>
</dbReference>
<dbReference type="GO" id="GO:0004047">
    <property type="term" value="F:aminomethyltransferase activity"/>
    <property type="evidence" value="ECO:0007669"/>
    <property type="project" value="UniProtKB-EC"/>
</dbReference>
<evidence type="ECO:0000256" key="6">
    <source>
        <dbReference type="ARBA" id="ARBA00047665"/>
    </source>
</evidence>
<dbReference type="EMBL" id="CP048985">
    <property type="protein sequence ID" value="QID78551.1"/>
    <property type="molecule type" value="Genomic_DNA"/>
</dbReference>
<dbReference type="GO" id="GO:0006546">
    <property type="term" value="P:glycine catabolic process"/>
    <property type="evidence" value="ECO:0007669"/>
    <property type="project" value="InterPro"/>
</dbReference>
<dbReference type="InterPro" id="IPR006222">
    <property type="entry name" value="GCVT_N"/>
</dbReference>
<dbReference type="NCBIfam" id="TIGR00528">
    <property type="entry name" value="gcvT"/>
    <property type="match status" value="1"/>
</dbReference>